<dbReference type="Pfam" id="PF19270">
    <property type="entry name" value="FBO_C"/>
    <property type="match status" value="1"/>
</dbReference>
<gene>
    <name evidence="2" type="ORF">CDCA_CDCA10G3002</name>
</gene>
<evidence type="ECO:0000259" key="1">
    <source>
        <dbReference type="Pfam" id="PF19270"/>
    </source>
</evidence>
<name>A0AAV9IXH1_CYACA</name>
<feature type="domain" description="F-box protein Hrt3/FBXO9 C-terminal" evidence="1">
    <location>
        <begin position="1"/>
        <end position="163"/>
    </location>
</feature>
<organism evidence="2 3">
    <name type="scientific">Cyanidium caldarium</name>
    <name type="common">Red alga</name>
    <dbReference type="NCBI Taxonomy" id="2771"/>
    <lineage>
        <taxon>Eukaryota</taxon>
        <taxon>Rhodophyta</taxon>
        <taxon>Bangiophyceae</taxon>
        <taxon>Cyanidiales</taxon>
        <taxon>Cyanidiaceae</taxon>
        <taxon>Cyanidium</taxon>
    </lineage>
</organism>
<reference evidence="2 3" key="1">
    <citation type="submission" date="2022-07" db="EMBL/GenBank/DDBJ databases">
        <title>Genome-wide signatures of adaptation to extreme environments.</title>
        <authorList>
            <person name="Cho C.H."/>
            <person name="Yoon H.S."/>
        </authorList>
    </citation>
    <scope>NUCLEOTIDE SEQUENCE [LARGE SCALE GENOMIC DNA]</scope>
    <source>
        <strain evidence="2 3">DBV 063 E5</strain>
    </source>
</reference>
<dbReference type="Proteomes" id="UP001301350">
    <property type="component" value="Unassembled WGS sequence"/>
</dbReference>
<evidence type="ECO:0000313" key="2">
    <source>
        <dbReference type="EMBL" id="KAK4536977.1"/>
    </source>
</evidence>
<accession>A0AAV9IXH1</accession>
<dbReference type="AlphaFoldDB" id="A0AAV9IXH1"/>
<evidence type="ECO:0000313" key="3">
    <source>
        <dbReference type="Proteomes" id="UP001301350"/>
    </source>
</evidence>
<sequence length="230" mass="26248">MFCQRRRLRYDGVYVQKQQFLRLGGDDGSGDRRVFFVSFYRYLRFFPAGVVLGLTTPDDPLTTRSRLQTPYVDTDGQMVLPRGSASTTVHRVGPVLGEYAFDEASGRVQATLPAHQPKYPGMRPETVFYTLRLFDSEEYRRGANNRLTLLEHASLSSGASQPLRHQIDNEQATFSFTPFGAWYKRVAEALFADSDDVKMFNRMQLLQRRSWYDGGLSLSKPARNANEPRA</sequence>
<proteinExistence type="predicted"/>
<comment type="caution">
    <text evidence="2">The sequence shown here is derived from an EMBL/GenBank/DDBJ whole genome shotgun (WGS) entry which is preliminary data.</text>
</comment>
<keyword evidence="3" id="KW-1185">Reference proteome</keyword>
<dbReference type="InterPro" id="IPR045464">
    <property type="entry name" value="Hrt3/FBXO9_C"/>
</dbReference>
<protein>
    <recommendedName>
        <fullName evidence="1">F-box protein Hrt3/FBXO9 C-terminal domain-containing protein</fullName>
    </recommendedName>
</protein>
<dbReference type="EMBL" id="JANCYW010000010">
    <property type="protein sequence ID" value="KAK4536977.1"/>
    <property type="molecule type" value="Genomic_DNA"/>
</dbReference>